<organism evidence="3 4">
    <name type="scientific">Podospora pseudocomata</name>
    <dbReference type="NCBI Taxonomy" id="2093779"/>
    <lineage>
        <taxon>Eukaryota</taxon>
        <taxon>Fungi</taxon>
        <taxon>Dikarya</taxon>
        <taxon>Ascomycota</taxon>
        <taxon>Pezizomycotina</taxon>
        <taxon>Sordariomycetes</taxon>
        <taxon>Sordariomycetidae</taxon>
        <taxon>Sordariales</taxon>
        <taxon>Podosporaceae</taxon>
        <taxon>Podospora</taxon>
    </lineage>
</organism>
<keyword evidence="2" id="KW-1133">Transmembrane helix</keyword>
<comment type="caution">
    <text evidence="3">The sequence shown here is derived from an EMBL/GenBank/DDBJ whole genome shotgun (WGS) entry which is preliminary data.</text>
</comment>
<accession>A0ABR0GBC5</accession>
<feature type="transmembrane region" description="Helical" evidence="2">
    <location>
        <begin position="533"/>
        <end position="549"/>
    </location>
</feature>
<feature type="compositionally biased region" description="Polar residues" evidence="1">
    <location>
        <begin position="436"/>
        <end position="446"/>
    </location>
</feature>
<gene>
    <name evidence="3" type="ORF">QC762_504630</name>
</gene>
<evidence type="ECO:0000256" key="1">
    <source>
        <dbReference type="SAM" id="MobiDB-lite"/>
    </source>
</evidence>
<feature type="region of interest" description="Disordered" evidence="1">
    <location>
        <begin position="573"/>
        <end position="593"/>
    </location>
</feature>
<feature type="transmembrane region" description="Helical" evidence="2">
    <location>
        <begin position="506"/>
        <end position="527"/>
    </location>
</feature>
<reference evidence="3 4" key="1">
    <citation type="journal article" date="2023" name="bioRxiv">
        <title>High-quality genome assemblies of four members of thePodospora anserinaspecies complex.</title>
        <authorList>
            <person name="Ament-Velasquez S.L."/>
            <person name="Vogan A.A."/>
            <person name="Wallerman O."/>
            <person name="Hartmann F."/>
            <person name="Gautier V."/>
            <person name="Silar P."/>
            <person name="Giraud T."/>
            <person name="Johannesson H."/>
        </authorList>
    </citation>
    <scope>NUCLEOTIDE SEQUENCE [LARGE SCALE GENOMIC DNA]</scope>
    <source>
        <strain evidence="3 4">CBS 415.72m</strain>
    </source>
</reference>
<dbReference type="InterPro" id="IPR053018">
    <property type="entry name" value="Elsinochrome_Biosynth-Asso"/>
</dbReference>
<dbReference type="GeneID" id="87910796"/>
<proteinExistence type="predicted"/>
<keyword evidence="2" id="KW-0472">Membrane</keyword>
<feature type="transmembrane region" description="Helical" evidence="2">
    <location>
        <begin position="31"/>
        <end position="57"/>
    </location>
</feature>
<feature type="transmembrane region" description="Helical" evidence="2">
    <location>
        <begin position="137"/>
        <end position="156"/>
    </location>
</feature>
<evidence type="ECO:0000256" key="2">
    <source>
        <dbReference type="SAM" id="Phobius"/>
    </source>
</evidence>
<dbReference type="Proteomes" id="UP001323405">
    <property type="component" value="Unassembled WGS sequence"/>
</dbReference>
<feature type="transmembrane region" description="Helical" evidence="2">
    <location>
        <begin position="369"/>
        <end position="386"/>
    </location>
</feature>
<evidence type="ECO:0000313" key="4">
    <source>
        <dbReference type="Proteomes" id="UP001323405"/>
    </source>
</evidence>
<evidence type="ECO:0000313" key="3">
    <source>
        <dbReference type="EMBL" id="KAK4653054.1"/>
    </source>
</evidence>
<protein>
    <submittedName>
        <fullName evidence="3">Uncharacterized protein</fullName>
    </submittedName>
</protein>
<feature type="transmembrane region" description="Helical" evidence="2">
    <location>
        <begin position="108"/>
        <end position="131"/>
    </location>
</feature>
<dbReference type="PANTHER" id="PTHR37577">
    <property type="entry name" value="INTEGRAL MEMBRANE PROTEIN"/>
    <property type="match status" value="1"/>
</dbReference>
<keyword evidence="2" id="KW-0812">Transmembrane</keyword>
<feature type="transmembrane region" description="Helical" evidence="2">
    <location>
        <begin position="330"/>
        <end position="349"/>
    </location>
</feature>
<sequence length="624" mass="69737">MVSFTLSLCGKDVECSESTSVADDDITDPDIAVSLQILLSFILPSVAAIIAFLLAWIKIRIPQQQYNCIDDMSLPWFKRGPSRSGSAWTATSEVSGYQGFILLVNDQMLLTGFGLIIAIYSQICSISMFSFHVACDLAYLCCTVHLTTLTVLRLPFKESTKAQRNLRVSLMILGLTGILVCKYLQYSTLEYDNASLAACDISWPRTGSDFEYLWDWFCLVLTLSVNYYQSIVTDVAPRLPSGSDARRKPISSWVLAVLEKLHGYPGAQNDIEKSLEEMQEKNQASSLKRFTSLTTTINKRRSGQISAARLLWAVFANVGFDVVIELQNSIIYDLFLCTFWFALAITDLITSLTHGGADITPLLEWKFGQVLPVILLVSYALTALGIKSSSRTRRRQSASVGSSLNTASPENLSRSDSGSLGSEVDLGTGPGLPKRSFTNTGFSSQNEDPRSRPTRRVNTVELERAIVPERAKKKPRQKQRSILDVKDYITQPIDLIDFSRREAQGYIGVVVVAAFLFLVGFLVQMYFFFRETVTALTGLYIFLFFHRVVRGSRAIRRIKMERLRREHAILHRQQPTQTLGSQSSASGTTGSNEASLREENHHFNWQSDERSGAVNPWMHLNVSG</sequence>
<feature type="region of interest" description="Disordered" evidence="1">
    <location>
        <begin position="395"/>
        <end position="459"/>
    </location>
</feature>
<dbReference type="PANTHER" id="PTHR37577:SF1">
    <property type="entry name" value="INTEGRAL MEMBRANE PROTEIN"/>
    <property type="match status" value="1"/>
</dbReference>
<feature type="compositionally biased region" description="Low complexity" evidence="1">
    <location>
        <begin position="576"/>
        <end position="591"/>
    </location>
</feature>
<dbReference type="RefSeq" id="XP_062742029.1">
    <property type="nucleotide sequence ID" value="XM_062890889.1"/>
</dbReference>
<dbReference type="EMBL" id="JAFFHA010000007">
    <property type="protein sequence ID" value="KAK4653054.1"/>
    <property type="molecule type" value="Genomic_DNA"/>
</dbReference>
<name>A0ABR0GBC5_9PEZI</name>
<keyword evidence="4" id="KW-1185">Reference proteome</keyword>
<feature type="compositionally biased region" description="Polar residues" evidence="1">
    <location>
        <begin position="400"/>
        <end position="420"/>
    </location>
</feature>